<dbReference type="InterPro" id="IPR036366">
    <property type="entry name" value="PGBDSf"/>
</dbReference>
<dbReference type="EMBL" id="CP045737">
    <property type="protein sequence ID" value="QGG40246.1"/>
    <property type="molecule type" value="Genomic_DNA"/>
</dbReference>
<keyword evidence="1" id="KW-0732">Signal</keyword>
<dbReference type="Proteomes" id="UP000392064">
    <property type="component" value="Chromosome"/>
</dbReference>
<evidence type="ECO:0000256" key="1">
    <source>
        <dbReference type="SAM" id="SignalP"/>
    </source>
</evidence>
<feature type="signal peptide" evidence="1">
    <location>
        <begin position="1"/>
        <end position="32"/>
    </location>
</feature>
<accession>A0A5Q2MGS6</accession>
<dbReference type="RefSeq" id="WP_153651518.1">
    <property type="nucleotide sequence ID" value="NZ_CP045737.1"/>
</dbReference>
<dbReference type="AlphaFoldDB" id="A0A5Q2MGS6"/>
<dbReference type="InterPro" id="IPR017853">
    <property type="entry name" value="GH"/>
</dbReference>
<reference evidence="3 4" key="1">
    <citation type="submission" date="2019-11" db="EMBL/GenBank/DDBJ databases">
        <authorList>
            <person name="Li J."/>
        </authorList>
    </citation>
    <scope>NUCLEOTIDE SEQUENCE [LARGE SCALE GENOMIC DNA]</scope>
    <source>
        <strain evidence="3 4">MF47</strain>
    </source>
</reference>
<dbReference type="SUPFAM" id="SSF51445">
    <property type="entry name" value="(Trans)glycosidases"/>
    <property type="match status" value="1"/>
</dbReference>
<dbReference type="InterPro" id="IPR015020">
    <property type="entry name" value="Rv2525c-like_Glyco_Hydro-like"/>
</dbReference>
<evidence type="ECO:0000313" key="3">
    <source>
        <dbReference type="EMBL" id="QGG40246.1"/>
    </source>
</evidence>
<gene>
    <name evidence="3" type="ORF">GEV26_02010</name>
</gene>
<feature type="domain" description="Rv2525c-like glycoside hydrolase-like" evidence="2">
    <location>
        <begin position="60"/>
        <end position="276"/>
    </location>
</feature>
<keyword evidence="4" id="KW-1185">Reference proteome</keyword>
<proteinExistence type="predicted"/>
<dbReference type="KEGG" id="aef:GEV26_02010"/>
<dbReference type="InterPro" id="IPR036365">
    <property type="entry name" value="PGBD-like_sf"/>
</dbReference>
<dbReference type="Pfam" id="PF08924">
    <property type="entry name" value="Rv2525c_GlyHyd-like"/>
    <property type="match status" value="1"/>
</dbReference>
<protein>
    <submittedName>
        <fullName evidence="3">DUF1906 domain-containing protein</fullName>
    </submittedName>
</protein>
<evidence type="ECO:0000259" key="2">
    <source>
        <dbReference type="Pfam" id="PF08924"/>
    </source>
</evidence>
<sequence length="440" mass="48032">MRLVPSPTSRLTITGLLTGLAASVLLSTPASAASPPPAPGDFTGHGFDACVAPSQSVMDTWNLRSPFSAVGIYVSGNSRYCGDKYQPNLKASWVTKNAANGWRFMPIHVGRQAPCFKNNPQSRVQKKRMSVNVAKARGQAQAEAKETIAALKKYGFAKGTHSYLDIEWYARTAACDRIVLEFADAWTEYLHAKGYKSGVYSSGSAAIAAIDQARASKRKGFTLPDQMWLAWVNKKADTKGGPYLSDAGWKQQRIHQYHNDIDVTYGGKKLAIDKNYLDVGRGSVAVKQSLPCKKRMTFNAYPTLKVGSKGAEVAALECLLKSQRLLKSVDTTFGTGTAKALDKYRATKGWGATGRTTRATWTALLAHGTNPRVLKYGSVGQSVWRLQRSLIAAGVRPRMTGVYDNNTVKAVQAYRKARKLSSYTTTESTVWAQLQRGKTV</sequence>
<dbReference type="SUPFAM" id="SSF47090">
    <property type="entry name" value="PGBD-like"/>
    <property type="match status" value="2"/>
</dbReference>
<feature type="chain" id="PRO_5024412143" evidence="1">
    <location>
        <begin position="33"/>
        <end position="440"/>
    </location>
</feature>
<dbReference type="Gene3D" id="1.10.101.10">
    <property type="entry name" value="PGBD-like superfamily/PGBD"/>
    <property type="match status" value="2"/>
</dbReference>
<name>A0A5Q2MGS6_9ACTN</name>
<organism evidence="3 4">
    <name type="scientific">Aeromicrobium yanjiei</name>
    <dbReference type="NCBI Taxonomy" id="2662028"/>
    <lineage>
        <taxon>Bacteria</taxon>
        <taxon>Bacillati</taxon>
        <taxon>Actinomycetota</taxon>
        <taxon>Actinomycetes</taxon>
        <taxon>Propionibacteriales</taxon>
        <taxon>Nocardioidaceae</taxon>
        <taxon>Aeromicrobium</taxon>
    </lineage>
</organism>
<dbReference type="Gene3D" id="3.20.20.80">
    <property type="entry name" value="Glycosidases"/>
    <property type="match status" value="1"/>
</dbReference>
<evidence type="ECO:0000313" key="4">
    <source>
        <dbReference type="Proteomes" id="UP000392064"/>
    </source>
</evidence>